<feature type="non-terminal residue" evidence="2">
    <location>
        <position position="1"/>
    </location>
</feature>
<evidence type="ECO:0000313" key="2">
    <source>
        <dbReference type="EMBL" id="MCI57040.1"/>
    </source>
</evidence>
<evidence type="ECO:0000313" key="3">
    <source>
        <dbReference type="Proteomes" id="UP000265520"/>
    </source>
</evidence>
<reference evidence="2 3" key="1">
    <citation type="journal article" date="2018" name="Front. Plant Sci.">
        <title>Red Clover (Trifolium pratense) and Zigzag Clover (T. medium) - A Picture of Genomic Similarities and Differences.</title>
        <authorList>
            <person name="Dluhosova J."/>
            <person name="Istvanek J."/>
            <person name="Nedelnik J."/>
            <person name="Repkova J."/>
        </authorList>
    </citation>
    <scope>NUCLEOTIDE SEQUENCE [LARGE SCALE GENOMIC DNA]</scope>
    <source>
        <strain evidence="3">cv. 10/8</strain>
        <tissue evidence="2">Leaf</tissue>
    </source>
</reference>
<organism evidence="2 3">
    <name type="scientific">Trifolium medium</name>
    <dbReference type="NCBI Taxonomy" id="97028"/>
    <lineage>
        <taxon>Eukaryota</taxon>
        <taxon>Viridiplantae</taxon>
        <taxon>Streptophyta</taxon>
        <taxon>Embryophyta</taxon>
        <taxon>Tracheophyta</taxon>
        <taxon>Spermatophyta</taxon>
        <taxon>Magnoliopsida</taxon>
        <taxon>eudicotyledons</taxon>
        <taxon>Gunneridae</taxon>
        <taxon>Pentapetalae</taxon>
        <taxon>rosids</taxon>
        <taxon>fabids</taxon>
        <taxon>Fabales</taxon>
        <taxon>Fabaceae</taxon>
        <taxon>Papilionoideae</taxon>
        <taxon>50 kb inversion clade</taxon>
        <taxon>NPAAA clade</taxon>
        <taxon>Hologalegina</taxon>
        <taxon>IRL clade</taxon>
        <taxon>Trifolieae</taxon>
        <taxon>Trifolium</taxon>
    </lineage>
</organism>
<protein>
    <submittedName>
        <fullName evidence="2">Uncharacterized protein</fullName>
    </submittedName>
</protein>
<accession>A0A392TA22</accession>
<dbReference type="AlphaFoldDB" id="A0A392TA22"/>
<comment type="caution">
    <text evidence="2">The sequence shown here is derived from an EMBL/GenBank/DDBJ whole genome shotgun (WGS) entry which is preliminary data.</text>
</comment>
<evidence type="ECO:0000256" key="1">
    <source>
        <dbReference type="SAM" id="MobiDB-lite"/>
    </source>
</evidence>
<proteinExistence type="predicted"/>
<dbReference type="Proteomes" id="UP000265520">
    <property type="component" value="Unassembled WGS sequence"/>
</dbReference>
<sequence length="90" mass="9953">PAGSHNIPSDCDSTGAGEHDSFEVDRLEVGKHVDETVHGDGVRLDLIDKNTLSPSRDESSRRGPVSQSWLVWRMNWKNLILIVTGGERCL</sequence>
<feature type="non-terminal residue" evidence="2">
    <location>
        <position position="90"/>
    </location>
</feature>
<keyword evidence="3" id="KW-1185">Reference proteome</keyword>
<dbReference type="EMBL" id="LXQA010522534">
    <property type="protein sequence ID" value="MCI57040.1"/>
    <property type="molecule type" value="Genomic_DNA"/>
</dbReference>
<name>A0A392TA22_9FABA</name>
<feature type="region of interest" description="Disordered" evidence="1">
    <location>
        <begin position="1"/>
        <end position="20"/>
    </location>
</feature>